<keyword evidence="1" id="KW-0472">Membrane</keyword>
<dbReference type="RefSeq" id="WP_406749614.1">
    <property type="nucleotide sequence ID" value="NZ_JBEWZH010000001.1"/>
</dbReference>
<keyword evidence="1" id="KW-1133">Transmembrane helix</keyword>
<dbReference type="EMBL" id="JBEWZH010000001">
    <property type="protein sequence ID" value="MFL0161223.1"/>
    <property type="molecule type" value="Genomic_DNA"/>
</dbReference>
<name>A0ABW8RV15_9BACT</name>
<feature type="transmembrane region" description="Helical" evidence="1">
    <location>
        <begin position="83"/>
        <end position="107"/>
    </location>
</feature>
<dbReference type="Proteomes" id="UP001623558">
    <property type="component" value="Unassembled WGS sequence"/>
</dbReference>
<gene>
    <name evidence="2" type="ORF">U0R11_02350</name>
</gene>
<protein>
    <submittedName>
        <fullName evidence="2">Uncharacterized protein</fullName>
    </submittedName>
</protein>
<evidence type="ECO:0000313" key="3">
    <source>
        <dbReference type="Proteomes" id="UP001623558"/>
    </source>
</evidence>
<comment type="caution">
    <text evidence="2">The sequence shown here is derived from an EMBL/GenBank/DDBJ whole genome shotgun (WGS) entry which is preliminary data.</text>
</comment>
<evidence type="ECO:0000256" key="1">
    <source>
        <dbReference type="SAM" id="Phobius"/>
    </source>
</evidence>
<organism evidence="2 3">
    <name type="scientific">Aquirufa salirivi</name>
    <dbReference type="NCBI Taxonomy" id="3104729"/>
    <lineage>
        <taxon>Bacteria</taxon>
        <taxon>Pseudomonadati</taxon>
        <taxon>Bacteroidota</taxon>
        <taxon>Cytophagia</taxon>
        <taxon>Cytophagales</taxon>
        <taxon>Flectobacillaceae</taxon>
        <taxon>Aquirufa</taxon>
    </lineage>
</organism>
<accession>A0ABW8RV15</accession>
<keyword evidence="3" id="KW-1185">Reference proteome</keyword>
<proteinExistence type="predicted"/>
<evidence type="ECO:0000313" key="2">
    <source>
        <dbReference type="EMBL" id="MFL0161223.1"/>
    </source>
</evidence>
<reference evidence="2 3" key="1">
    <citation type="submission" date="2024-07" db="EMBL/GenBank/DDBJ databases">
        <authorList>
            <person name="Pitt A."/>
            <person name="Hahn M.W."/>
        </authorList>
    </citation>
    <scope>NUCLEOTIDE SEQUENCE [LARGE SCALE GENOMIC DNA]</scope>
    <source>
        <strain evidence="2 3">1-SAACH-A3</strain>
    </source>
</reference>
<keyword evidence="1" id="KW-0812">Transmembrane</keyword>
<sequence>MPEITITKLGSILRAQGISIKNARTQEFLSRNQEKQDTFHLPPGNHVLKIGFRFNPFQYPSSRFSINVPEGKHVYFDLKEKVIAHYLIALLSIFTILVIGAIIEFALKRNSIFMGNLVVSIPLLCYDQIKILTCLPQFKLLGNGYLELYHGWEY</sequence>